<protein>
    <recommendedName>
        <fullName evidence="4">EthD domain-containing protein</fullName>
    </recommendedName>
</protein>
<accession>A0A6A6B323</accession>
<evidence type="ECO:0008006" key="4">
    <source>
        <dbReference type="Google" id="ProtNLM"/>
    </source>
</evidence>
<dbReference type="Proteomes" id="UP000799438">
    <property type="component" value="Unassembled WGS sequence"/>
</dbReference>
<dbReference type="InterPro" id="IPR009799">
    <property type="entry name" value="EthD_dom"/>
</dbReference>
<dbReference type="GO" id="GO:0016491">
    <property type="term" value="F:oxidoreductase activity"/>
    <property type="evidence" value="ECO:0007669"/>
    <property type="project" value="InterPro"/>
</dbReference>
<organism evidence="2 3">
    <name type="scientific">Aplosporella prunicola CBS 121167</name>
    <dbReference type="NCBI Taxonomy" id="1176127"/>
    <lineage>
        <taxon>Eukaryota</taxon>
        <taxon>Fungi</taxon>
        <taxon>Dikarya</taxon>
        <taxon>Ascomycota</taxon>
        <taxon>Pezizomycotina</taxon>
        <taxon>Dothideomycetes</taxon>
        <taxon>Dothideomycetes incertae sedis</taxon>
        <taxon>Botryosphaeriales</taxon>
        <taxon>Aplosporellaceae</taxon>
        <taxon>Aplosporella</taxon>
    </lineage>
</organism>
<dbReference type="OrthoDB" id="4892971at2759"/>
<dbReference type="GeneID" id="54294832"/>
<name>A0A6A6B323_9PEZI</name>
<dbReference type="AlphaFoldDB" id="A0A6A6B323"/>
<dbReference type="PANTHER" id="PTHR40260:SF2">
    <property type="entry name" value="BLR8190 PROTEIN"/>
    <property type="match status" value="1"/>
</dbReference>
<evidence type="ECO:0000313" key="3">
    <source>
        <dbReference type="Proteomes" id="UP000799438"/>
    </source>
</evidence>
<evidence type="ECO:0000313" key="2">
    <source>
        <dbReference type="EMBL" id="KAF2138450.1"/>
    </source>
</evidence>
<dbReference type="RefSeq" id="XP_033394163.1">
    <property type="nucleotide sequence ID" value="XM_033537336.1"/>
</dbReference>
<dbReference type="InterPro" id="IPR011008">
    <property type="entry name" value="Dimeric_a/b-barrel"/>
</dbReference>
<dbReference type="NCBIfam" id="TIGR02118">
    <property type="entry name" value="EthD family reductase"/>
    <property type="match status" value="1"/>
</dbReference>
<proteinExistence type="inferred from homology"/>
<comment type="similarity">
    <text evidence="1">Belongs to the tpcK family.</text>
</comment>
<dbReference type="SUPFAM" id="SSF54909">
    <property type="entry name" value="Dimeric alpha+beta barrel"/>
    <property type="match status" value="1"/>
</dbReference>
<dbReference type="PANTHER" id="PTHR40260">
    <property type="entry name" value="BLR8190 PROTEIN"/>
    <property type="match status" value="1"/>
</dbReference>
<sequence length="107" mass="11618">MPVFTTILYPSASDATFDLDYYLNKHMPMVQEHFGPHGMKGWKVQKLVGTASGKGSPYSITCALEFGTKEEFDNALKAGAEPVMADIPNFSNKDPIFLVGEQVGASS</sequence>
<dbReference type="Gene3D" id="3.30.70.100">
    <property type="match status" value="1"/>
</dbReference>
<keyword evidence="3" id="KW-1185">Reference proteome</keyword>
<evidence type="ECO:0000256" key="1">
    <source>
        <dbReference type="ARBA" id="ARBA00005986"/>
    </source>
</evidence>
<gene>
    <name evidence="2" type="ORF">K452DRAFT_233849</name>
</gene>
<dbReference type="EMBL" id="ML995496">
    <property type="protein sequence ID" value="KAF2138450.1"/>
    <property type="molecule type" value="Genomic_DNA"/>
</dbReference>
<reference evidence="2" key="1">
    <citation type="journal article" date="2020" name="Stud. Mycol.">
        <title>101 Dothideomycetes genomes: a test case for predicting lifestyles and emergence of pathogens.</title>
        <authorList>
            <person name="Haridas S."/>
            <person name="Albert R."/>
            <person name="Binder M."/>
            <person name="Bloem J."/>
            <person name="Labutti K."/>
            <person name="Salamov A."/>
            <person name="Andreopoulos B."/>
            <person name="Baker S."/>
            <person name="Barry K."/>
            <person name="Bills G."/>
            <person name="Bluhm B."/>
            <person name="Cannon C."/>
            <person name="Castanera R."/>
            <person name="Culley D."/>
            <person name="Daum C."/>
            <person name="Ezra D."/>
            <person name="Gonzalez J."/>
            <person name="Henrissat B."/>
            <person name="Kuo A."/>
            <person name="Liang C."/>
            <person name="Lipzen A."/>
            <person name="Lutzoni F."/>
            <person name="Magnuson J."/>
            <person name="Mondo S."/>
            <person name="Nolan M."/>
            <person name="Ohm R."/>
            <person name="Pangilinan J."/>
            <person name="Park H.-J."/>
            <person name="Ramirez L."/>
            <person name="Alfaro M."/>
            <person name="Sun H."/>
            <person name="Tritt A."/>
            <person name="Yoshinaga Y."/>
            <person name="Zwiers L.-H."/>
            <person name="Turgeon B."/>
            <person name="Goodwin S."/>
            <person name="Spatafora J."/>
            <person name="Crous P."/>
            <person name="Grigoriev I."/>
        </authorList>
    </citation>
    <scope>NUCLEOTIDE SEQUENCE</scope>
    <source>
        <strain evidence="2">CBS 121167</strain>
    </source>
</reference>